<comment type="subcellular location">
    <subcellularLocation>
        <location evidence="1">Late endosome membrane</location>
        <topology evidence="1">Multi-pass membrane protein</topology>
    </subcellularLocation>
    <subcellularLocation>
        <location evidence="2">Lysosome membrane</location>
        <topology evidence="2">Multi-pass membrane protein</topology>
    </subcellularLocation>
    <subcellularLocation>
        <location evidence="12">Synapse</location>
        <location evidence="12">Synaptosome</location>
    </subcellularLocation>
</comment>
<comment type="function">
    <text evidence="13">Probable proton-coupled zinc ion antiporter mediating the import of zinc from cytoplasm into synaptic vesicles and participating to cellular zinc ion homeostasis in the brain.</text>
</comment>
<dbReference type="InterPro" id="IPR027469">
    <property type="entry name" value="Cation_efflux_TMD_sf"/>
</dbReference>
<evidence type="ECO:0000313" key="21">
    <source>
        <dbReference type="Ensembl" id="ENSFCTP00005018446.1"/>
    </source>
</evidence>
<evidence type="ECO:0000313" key="22">
    <source>
        <dbReference type="Proteomes" id="UP000823872"/>
    </source>
</evidence>
<evidence type="ECO:0000256" key="7">
    <source>
        <dbReference type="ARBA" id="ARBA00022833"/>
    </source>
</evidence>
<evidence type="ECO:0000256" key="4">
    <source>
        <dbReference type="ARBA" id="ARBA00022449"/>
    </source>
</evidence>
<evidence type="ECO:0000256" key="19">
    <source>
        <dbReference type="SAM" id="Phobius"/>
    </source>
</evidence>
<evidence type="ECO:0000256" key="12">
    <source>
        <dbReference type="ARBA" id="ARBA00034102"/>
    </source>
</evidence>
<reference evidence="21" key="3">
    <citation type="submission" date="2025-09" db="UniProtKB">
        <authorList>
            <consortium name="Ensembl"/>
        </authorList>
    </citation>
    <scope>IDENTIFICATION</scope>
    <source>
        <strain evidence="21">breed Abyssinian</strain>
    </source>
</reference>
<dbReference type="InterPro" id="IPR050681">
    <property type="entry name" value="CDF/SLC30A"/>
</dbReference>
<comment type="similarity">
    <text evidence="3">Belongs to the cation diffusion facilitator (CDF) transporter (TC 2.A.4) family. SLC30A subfamily.</text>
</comment>
<evidence type="ECO:0000256" key="8">
    <source>
        <dbReference type="ARBA" id="ARBA00022906"/>
    </source>
</evidence>
<keyword evidence="9 19" id="KW-1133">Transmembrane helix</keyword>
<feature type="compositionally biased region" description="Pro residues" evidence="18">
    <location>
        <begin position="350"/>
        <end position="362"/>
    </location>
</feature>
<evidence type="ECO:0000256" key="9">
    <source>
        <dbReference type="ARBA" id="ARBA00022989"/>
    </source>
</evidence>
<feature type="transmembrane region" description="Helical" evidence="19">
    <location>
        <begin position="72"/>
        <end position="97"/>
    </location>
</feature>
<dbReference type="Proteomes" id="UP000823872">
    <property type="component" value="Chromosome A3"/>
</dbReference>
<reference evidence="21 22" key="1">
    <citation type="submission" date="2021-02" db="EMBL/GenBank/DDBJ databases">
        <title>Safari Cat Assemblies.</title>
        <authorList>
            <person name="Bredemeyer K.R."/>
            <person name="Murphy W.J."/>
        </authorList>
    </citation>
    <scope>NUCLEOTIDE SEQUENCE [LARGE SCALE GENOMIC DNA]</scope>
</reference>
<evidence type="ECO:0000256" key="18">
    <source>
        <dbReference type="SAM" id="MobiDB-lite"/>
    </source>
</evidence>
<evidence type="ECO:0000256" key="3">
    <source>
        <dbReference type="ARBA" id="ARBA00008873"/>
    </source>
</evidence>
<dbReference type="InterPro" id="IPR058533">
    <property type="entry name" value="Cation_efflux_TM"/>
</dbReference>
<dbReference type="PANTHER" id="PTHR11562">
    <property type="entry name" value="CATION EFFLUX PROTEIN/ ZINC TRANSPORTER"/>
    <property type="match status" value="1"/>
</dbReference>
<dbReference type="Gene3D" id="1.20.1510.10">
    <property type="entry name" value="Cation efflux protein transmembrane domain"/>
    <property type="match status" value="1"/>
</dbReference>
<keyword evidence="8" id="KW-0813">Transport</keyword>
<evidence type="ECO:0000256" key="17">
    <source>
        <dbReference type="ARBA" id="ARBA00048349"/>
    </source>
</evidence>
<accession>A0ABI7X7E9</accession>
<keyword evidence="5" id="KW-0770">Synapse</keyword>
<comment type="catalytic activity">
    <reaction evidence="17">
        <text>Zn(2+)(in) + 2 H(+)(out) = Zn(2+)(out) + 2 H(+)(in)</text>
        <dbReference type="Rhea" id="RHEA:72627"/>
        <dbReference type="ChEBI" id="CHEBI:15378"/>
        <dbReference type="ChEBI" id="CHEBI:29105"/>
    </reaction>
</comment>
<protein>
    <recommendedName>
        <fullName evidence="14">Probable proton-coupled zinc antiporter SLC30A3</fullName>
    </recommendedName>
    <alternativeName>
        <fullName evidence="16">Solute carrier family 30 member 3</fullName>
    </alternativeName>
    <alternativeName>
        <fullName evidence="15">Zinc transporter 3</fullName>
    </alternativeName>
</protein>
<dbReference type="NCBIfam" id="TIGR01297">
    <property type="entry name" value="CDF"/>
    <property type="match status" value="1"/>
</dbReference>
<reference evidence="21" key="2">
    <citation type="submission" date="2025-08" db="UniProtKB">
        <authorList>
            <consortium name="Ensembl"/>
        </authorList>
    </citation>
    <scope>IDENTIFICATION</scope>
    <source>
        <strain evidence="21">breed Abyssinian</strain>
    </source>
</reference>
<evidence type="ECO:0000259" key="20">
    <source>
        <dbReference type="Pfam" id="PF01545"/>
    </source>
</evidence>
<dbReference type="GeneTree" id="ENSGT00940000161480"/>
<keyword evidence="10 19" id="KW-0472">Membrane</keyword>
<dbReference type="Pfam" id="PF01545">
    <property type="entry name" value="Cation_efflux"/>
    <property type="match status" value="1"/>
</dbReference>
<keyword evidence="7" id="KW-0862">Zinc</keyword>
<keyword evidence="8" id="KW-0864">Zinc transport</keyword>
<feature type="domain" description="Cation efflux protein transmembrane" evidence="20">
    <location>
        <begin position="78"/>
        <end position="262"/>
    </location>
</feature>
<evidence type="ECO:0000256" key="6">
    <source>
        <dbReference type="ARBA" id="ARBA00022692"/>
    </source>
</evidence>
<feature type="transmembrane region" description="Helical" evidence="19">
    <location>
        <begin position="178"/>
        <end position="198"/>
    </location>
</feature>
<evidence type="ECO:0000256" key="10">
    <source>
        <dbReference type="ARBA" id="ARBA00023136"/>
    </source>
</evidence>
<dbReference type="InterPro" id="IPR002524">
    <property type="entry name" value="Cation_efflux"/>
</dbReference>
<feature type="compositionally biased region" description="Basic and acidic residues" evidence="18">
    <location>
        <begin position="43"/>
        <end position="52"/>
    </location>
</feature>
<proteinExistence type="inferred from homology"/>
<keyword evidence="8" id="KW-0406">Ion transport</keyword>
<keyword evidence="5" id="KW-0771">Synaptosome</keyword>
<sequence length="429" mass="45811">MEPSPATGGSETTRLVSPRDRGGAGGGLRLKSLFTEPSEPLPEEPKPEEMPFHHCHRDPLPPPGLTPERLQAQRQLCAACAVCCVFMAGEVVGGYLAHSLAIMTDAAHLLADVGSMMGSLFSLWLSTRPATRTMTFGWHRSETLGALASVVSLWMVTGILLYLAFIRLLHSDYHIEGGAMLLTASIAVCANLLMAFVLHQAGPPHSHGSRGAEYAPLEEGPGEPLPLGNTSVRAAFVHVLGDLLQSLGVLAASVLIYFKVPPEVWGLSPCGTHCCRCQESGQLMSCTCGPLRSLTMLPPHTWLSTPRPTLKLSWLKPHPSSSPGLDSPAVPCRLSSTSPRWPSACAAGSPPRPEPRPCPHPTARPWLSPGLSVPASPLSEKGQNWAHTPSSLPPSTCRRPSPQSQWARPKWVWGAGRSQAEWESIGGGV</sequence>
<keyword evidence="22" id="KW-1185">Reference proteome</keyword>
<evidence type="ECO:0000256" key="16">
    <source>
        <dbReference type="ARBA" id="ARBA00042216"/>
    </source>
</evidence>
<evidence type="ECO:0000256" key="15">
    <source>
        <dbReference type="ARBA" id="ARBA00042040"/>
    </source>
</evidence>
<evidence type="ECO:0000256" key="1">
    <source>
        <dbReference type="ARBA" id="ARBA00004107"/>
    </source>
</evidence>
<dbReference type="Ensembl" id="ENSFCTT00005028324.1">
    <property type="protein sequence ID" value="ENSFCTP00005018446.1"/>
    <property type="gene ID" value="ENSFCTG00005010134.1"/>
</dbReference>
<dbReference type="PANTHER" id="PTHR11562:SF30">
    <property type="entry name" value="PROTON-COUPLED ZINC ANTIPORTER SLC30A3-RELATED"/>
    <property type="match status" value="1"/>
</dbReference>
<keyword evidence="6 19" id="KW-0812">Transmembrane</keyword>
<feature type="compositionally biased region" description="Polar residues" evidence="18">
    <location>
        <begin position="381"/>
        <end position="394"/>
    </location>
</feature>
<dbReference type="SUPFAM" id="SSF161111">
    <property type="entry name" value="Cation efflux protein transmembrane domain-like"/>
    <property type="match status" value="1"/>
</dbReference>
<name>A0ABI7X7E9_FELCA</name>
<gene>
    <name evidence="21" type="primary">SLC30A3</name>
</gene>
<feature type="region of interest" description="Disordered" evidence="18">
    <location>
        <begin position="1"/>
        <end position="67"/>
    </location>
</feature>
<feature type="transmembrane region" description="Helical" evidence="19">
    <location>
        <begin position="146"/>
        <end position="166"/>
    </location>
</feature>
<evidence type="ECO:0000256" key="14">
    <source>
        <dbReference type="ARBA" id="ARBA00040652"/>
    </source>
</evidence>
<evidence type="ECO:0000256" key="2">
    <source>
        <dbReference type="ARBA" id="ARBA00004155"/>
    </source>
</evidence>
<organism evidence="21 22">
    <name type="scientific">Felis catus</name>
    <name type="common">Cat</name>
    <name type="synonym">Felis silvestris catus</name>
    <dbReference type="NCBI Taxonomy" id="9685"/>
    <lineage>
        <taxon>Eukaryota</taxon>
        <taxon>Metazoa</taxon>
        <taxon>Chordata</taxon>
        <taxon>Craniata</taxon>
        <taxon>Vertebrata</taxon>
        <taxon>Euteleostomi</taxon>
        <taxon>Mammalia</taxon>
        <taxon>Eutheria</taxon>
        <taxon>Laurasiatheria</taxon>
        <taxon>Carnivora</taxon>
        <taxon>Feliformia</taxon>
        <taxon>Felidae</taxon>
        <taxon>Felinae</taxon>
        <taxon>Felis</taxon>
    </lineage>
</organism>
<feature type="region of interest" description="Disordered" evidence="18">
    <location>
        <begin position="341"/>
        <end position="429"/>
    </location>
</feature>
<keyword evidence="11" id="KW-0458">Lysosome</keyword>
<evidence type="ECO:0000256" key="5">
    <source>
        <dbReference type="ARBA" id="ARBA00022599"/>
    </source>
</evidence>
<evidence type="ECO:0000256" key="11">
    <source>
        <dbReference type="ARBA" id="ARBA00023228"/>
    </source>
</evidence>
<evidence type="ECO:0000256" key="13">
    <source>
        <dbReference type="ARBA" id="ARBA00037129"/>
    </source>
</evidence>
<keyword evidence="4" id="KW-0050">Antiport</keyword>